<dbReference type="SMART" id="SM00382">
    <property type="entry name" value="AAA"/>
    <property type="match status" value="1"/>
</dbReference>
<dbReference type="InterPro" id="IPR056599">
    <property type="entry name" value="AAA_lid_fung"/>
</dbReference>
<organism evidence="3 4">
    <name type="scientific">Diplodia seriata</name>
    <dbReference type="NCBI Taxonomy" id="420778"/>
    <lineage>
        <taxon>Eukaryota</taxon>
        <taxon>Fungi</taxon>
        <taxon>Dikarya</taxon>
        <taxon>Ascomycota</taxon>
        <taxon>Pezizomycotina</taxon>
        <taxon>Dothideomycetes</taxon>
        <taxon>Dothideomycetes incertae sedis</taxon>
        <taxon>Botryosphaeriales</taxon>
        <taxon>Botryosphaeriaceae</taxon>
        <taxon>Diplodia</taxon>
    </lineage>
</organism>
<dbReference type="Proteomes" id="UP001430584">
    <property type="component" value="Unassembled WGS sequence"/>
</dbReference>
<dbReference type="InterPro" id="IPR027417">
    <property type="entry name" value="P-loop_NTPase"/>
</dbReference>
<feature type="domain" description="AAA+ ATPase" evidence="2">
    <location>
        <begin position="184"/>
        <end position="324"/>
    </location>
</feature>
<gene>
    <name evidence="3" type="ORF">SLS55_004878</name>
</gene>
<feature type="compositionally biased region" description="Polar residues" evidence="1">
    <location>
        <begin position="485"/>
        <end position="506"/>
    </location>
</feature>
<feature type="compositionally biased region" description="Pro residues" evidence="1">
    <location>
        <begin position="448"/>
        <end position="459"/>
    </location>
</feature>
<dbReference type="InterPro" id="IPR003959">
    <property type="entry name" value="ATPase_AAA_core"/>
</dbReference>
<dbReference type="GeneID" id="92008963"/>
<dbReference type="PANTHER" id="PTHR46411:SF2">
    <property type="entry name" value="AAA+ ATPASE DOMAIN-CONTAINING PROTEIN"/>
    <property type="match status" value="1"/>
</dbReference>
<evidence type="ECO:0000256" key="1">
    <source>
        <dbReference type="SAM" id="MobiDB-lite"/>
    </source>
</evidence>
<dbReference type="Gene3D" id="3.40.50.300">
    <property type="entry name" value="P-loop containing nucleotide triphosphate hydrolases"/>
    <property type="match status" value="1"/>
</dbReference>
<comment type="caution">
    <text evidence="3">The sequence shown here is derived from an EMBL/GenBank/DDBJ whole genome shotgun (WGS) entry which is preliminary data.</text>
</comment>
<evidence type="ECO:0000313" key="4">
    <source>
        <dbReference type="Proteomes" id="UP001430584"/>
    </source>
</evidence>
<accession>A0ABR3CKL2</accession>
<dbReference type="EMBL" id="JAJVCZ030000004">
    <property type="protein sequence ID" value="KAL0261182.1"/>
    <property type="molecule type" value="Genomic_DNA"/>
</dbReference>
<dbReference type="PANTHER" id="PTHR46411">
    <property type="entry name" value="FAMILY ATPASE, PUTATIVE-RELATED"/>
    <property type="match status" value="1"/>
</dbReference>
<dbReference type="RefSeq" id="XP_066634211.1">
    <property type="nucleotide sequence ID" value="XM_066776330.1"/>
</dbReference>
<dbReference type="Pfam" id="PF23232">
    <property type="entry name" value="AAA_lid_13"/>
    <property type="match status" value="1"/>
</dbReference>
<keyword evidence="4" id="KW-1185">Reference proteome</keyword>
<name>A0ABR3CKL2_9PEZI</name>
<evidence type="ECO:0000259" key="2">
    <source>
        <dbReference type="SMART" id="SM00382"/>
    </source>
</evidence>
<dbReference type="SUPFAM" id="SSF52540">
    <property type="entry name" value="P-loop containing nucleoside triphosphate hydrolases"/>
    <property type="match status" value="1"/>
</dbReference>
<reference evidence="3 4" key="1">
    <citation type="submission" date="2024-02" db="EMBL/GenBank/DDBJ databases">
        <title>De novo assembly and annotation of 12 fungi associated with fruit tree decline syndrome in Ontario, Canada.</title>
        <authorList>
            <person name="Sulman M."/>
            <person name="Ellouze W."/>
            <person name="Ilyukhin E."/>
        </authorList>
    </citation>
    <scope>NUCLEOTIDE SEQUENCE [LARGE SCALE GENOMIC DNA]</scope>
    <source>
        <strain evidence="3 4">FDS-637</strain>
    </source>
</reference>
<feature type="region of interest" description="Disordered" evidence="1">
    <location>
        <begin position="435"/>
        <end position="658"/>
    </location>
</feature>
<protein>
    <recommendedName>
        <fullName evidence="2">AAA+ ATPase domain-containing protein</fullName>
    </recommendedName>
</protein>
<sequence length="674" mass="74709">MPGVRETLVGRGRNFVKVSAGRHMYCQGTSLTSREHVDGQVMVDFQQAIRRNPHWTPAIIGAASNIDEDEDDVWESIQAAGIPDSLLQLREIGHGDAKLSDDELMLLSHRVFGFILRTRKWAAFDVSDLHEMHDKTGSEGFKRLALPRGHREKLEPLLRQHFRQRQSIKDDIASEIDFFRREQLGLTILLHGVPGVGKTLTAECVASHFSRPLFPLSYNDLLGGAPAEVTAQLEEVFALAAAWDAVLLVEDAEPLLFPPSGGDDYTRNTSPAAASAAFLRVVDNYPGLLFLTTTTTSGSSSGSRVNNNALHSRLRLSLFYPPLDERATLDVWDIGIWQAKRQHPSMRIKADEVLNFAAERCHHRVGRWNGRQIRNAFWNAIALAEDEASYSSGNGGGGSSGSIREKMEQRRKSLRSTTVTLRRRHFELVAEASEDFDDSVAGNHQAPLPLPPPPPPAPPKFRHERQDSSSSSFFREQATERQRSRTIATSTERPATALVRSNTLPTGGSFEPQQQQQRRRGTTVVSRAFTPGLPPLPKLPRMNTTAEQQPPLPLPAGQSGRVTTATHVRRHSQLSMTQQQQQQQQERLHSREPSGTSGGGGGTGRYASSSTRTTVKVAAPAQQQQKRRSRSGDQISDGGEDEWSETRQDSGAEEWTNAEVERNLIDNFTAIAYK</sequence>
<proteinExistence type="predicted"/>
<dbReference type="InterPro" id="IPR003593">
    <property type="entry name" value="AAA+_ATPase"/>
</dbReference>
<evidence type="ECO:0000313" key="3">
    <source>
        <dbReference type="EMBL" id="KAL0261182.1"/>
    </source>
</evidence>
<feature type="compositionally biased region" description="Low complexity" evidence="1">
    <location>
        <begin position="605"/>
        <end position="624"/>
    </location>
</feature>
<dbReference type="Pfam" id="PF00004">
    <property type="entry name" value="AAA"/>
    <property type="match status" value="1"/>
</dbReference>
<feature type="region of interest" description="Disordered" evidence="1">
    <location>
        <begin position="388"/>
        <end position="416"/>
    </location>
</feature>